<evidence type="ECO:0008006" key="16">
    <source>
        <dbReference type="Google" id="ProtNLM"/>
    </source>
</evidence>
<evidence type="ECO:0000259" key="13">
    <source>
        <dbReference type="Pfam" id="PF02882"/>
    </source>
</evidence>
<sequence>MTRVAAGSWQNWLKKTLFSSSSSSRTRKALSNLASPAHEQIIKSPPLVSLDIHDDIWPLHPSTGFGDLASSSIQEPTTEQIGRVIDGKSIAERIRSGIASEVSMMKSSIGKVPGLAVILVGQRRDSQAYVRNKEAACKEVGIKFVMTKLHEKCTQDDICDALSKFNQNPAVHGIIVQLPLPEHLCEGKILDVLSVEKDVDGFNPMNMGNLAMQGREPLFIPCAPKGCIELLLWHNVKIMGKKAVVIGRSNLVGLPASLLLQRHHATVSIVHPFTKNPEQITREADIVVSAVGEPNLVRGSWLKRGAVVIDVGTYPVEDPRCEHGYRLTGDVCYEEAVRVASAITPVPGGVGPMTIAMLLSNTLESAKRTYNFFT</sequence>
<keyword evidence="15" id="KW-1185">Reference proteome</keyword>
<dbReference type="EMBL" id="JAVXUP010000267">
    <property type="protein sequence ID" value="KAK3032496.1"/>
    <property type="molecule type" value="Genomic_DNA"/>
</dbReference>
<keyword evidence="7" id="KW-0601">Photorespiration</keyword>
<evidence type="ECO:0000256" key="8">
    <source>
        <dbReference type="ARBA" id="ARBA00023268"/>
    </source>
</evidence>
<evidence type="ECO:0000256" key="7">
    <source>
        <dbReference type="ARBA" id="ARBA00023238"/>
    </source>
</evidence>
<feature type="domain" description="Tetrahydrofolate dehydrogenase/cyclohydrolase catalytic" evidence="12">
    <location>
        <begin position="85"/>
        <end position="200"/>
    </location>
</feature>
<comment type="subunit">
    <text evidence="2">Homodimer.</text>
</comment>
<dbReference type="Proteomes" id="UP001188597">
    <property type="component" value="Unassembled WGS sequence"/>
</dbReference>
<comment type="caution">
    <text evidence="14">The sequence shown here is derived from an EMBL/GenBank/DDBJ whole genome shotgun (WGS) entry which is preliminary data.</text>
</comment>
<dbReference type="InterPro" id="IPR036291">
    <property type="entry name" value="NAD(P)-bd_dom_sf"/>
</dbReference>
<dbReference type="CDD" id="cd01080">
    <property type="entry name" value="NAD_bind_m-THF_DH_Cyclohyd"/>
    <property type="match status" value="1"/>
</dbReference>
<keyword evidence="4" id="KW-0378">Hydrolase</keyword>
<evidence type="ECO:0000313" key="14">
    <source>
        <dbReference type="EMBL" id="KAK3032496.1"/>
    </source>
</evidence>
<evidence type="ECO:0000259" key="12">
    <source>
        <dbReference type="Pfam" id="PF00763"/>
    </source>
</evidence>
<dbReference type="GO" id="GO:0004477">
    <property type="term" value="F:methenyltetrahydrofolate cyclohydrolase activity"/>
    <property type="evidence" value="ECO:0007669"/>
    <property type="project" value="TreeGrafter"/>
</dbReference>
<evidence type="ECO:0000256" key="5">
    <source>
        <dbReference type="ARBA" id="ARBA00022857"/>
    </source>
</evidence>
<dbReference type="SUPFAM" id="SSF53223">
    <property type="entry name" value="Aminoacid dehydrogenase-like, N-terminal domain"/>
    <property type="match status" value="1"/>
</dbReference>
<dbReference type="GO" id="GO:0005829">
    <property type="term" value="C:cytosol"/>
    <property type="evidence" value="ECO:0007669"/>
    <property type="project" value="TreeGrafter"/>
</dbReference>
<evidence type="ECO:0000256" key="1">
    <source>
        <dbReference type="ARBA" id="ARBA00004777"/>
    </source>
</evidence>
<protein>
    <recommendedName>
        <fullName evidence="16">Methenyltetrahydrofolate cyclohydrolase</fullName>
    </recommendedName>
</protein>
<evidence type="ECO:0000256" key="2">
    <source>
        <dbReference type="ARBA" id="ARBA00011738"/>
    </source>
</evidence>
<dbReference type="SUPFAM" id="SSF51735">
    <property type="entry name" value="NAD(P)-binding Rossmann-fold domains"/>
    <property type="match status" value="1"/>
</dbReference>
<evidence type="ECO:0000256" key="11">
    <source>
        <dbReference type="ARBA" id="ARBA00061364"/>
    </source>
</evidence>
<comment type="pathway">
    <text evidence="1">One-carbon metabolism; tetrahydrofolate interconversion.</text>
</comment>
<dbReference type="InterPro" id="IPR020630">
    <property type="entry name" value="THF_DH/CycHdrlase_cat_dom"/>
</dbReference>
<dbReference type="InterPro" id="IPR000672">
    <property type="entry name" value="THF_DH/CycHdrlase"/>
</dbReference>
<keyword evidence="6" id="KW-0560">Oxidoreductase</keyword>
<dbReference type="PROSITE" id="PS00767">
    <property type="entry name" value="THF_DHG_CYH_2"/>
    <property type="match status" value="1"/>
</dbReference>
<feature type="domain" description="Tetrahydrofolate dehydrogenase/cyclohydrolase NAD(P)-binding" evidence="13">
    <location>
        <begin position="221"/>
        <end position="368"/>
    </location>
</feature>
<dbReference type="PRINTS" id="PR00085">
    <property type="entry name" value="THFDHDRGNASE"/>
</dbReference>
<dbReference type="FunFam" id="3.40.50.720:FF:000006">
    <property type="entry name" value="Bifunctional protein FolD"/>
    <property type="match status" value="1"/>
</dbReference>
<dbReference type="InterPro" id="IPR046346">
    <property type="entry name" value="Aminoacid_DH-like_N_sf"/>
</dbReference>
<evidence type="ECO:0000256" key="4">
    <source>
        <dbReference type="ARBA" id="ARBA00022801"/>
    </source>
</evidence>
<comment type="catalytic activity">
    <reaction evidence="9">
        <text>(6R)-5,10-methylene-5,6,7,8-tetrahydrofolate + NADP(+) = (6R)-5,10-methenyltetrahydrofolate + NADPH</text>
        <dbReference type="Rhea" id="RHEA:22812"/>
        <dbReference type="ChEBI" id="CHEBI:15636"/>
        <dbReference type="ChEBI" id="CHEBI:57455"/>
        <dbReference type="ChEBI" id="CHEBI:57783"/>
        <dbReference type="ChEBI" id="CHEBI:58349"/>
        <dbReference type="EC" id="1.5.1.5"/>
    </reaction>
</comment>
<accession>A0AA88WQZ0</accession>
<dbReference type="PANTHER" id="PTHR48099:SF10">
    <property type="entry name" value="BIFUNCTIONAL PROTEIN FOLD 1, MITOCHONDRIAL"/>
    <property type="match status" value="1"/>
</dbReference>
<dbReference type="HAMAP" id="MF_01576">
    <property type="entry name" value="THF_DHG_CYH"/>
    <property type="match status" value="1"/>
</dbReference>
<comment type="function">
    <text evidence="10">Catalyzes the oxidation of 5,10-methylenetetrahydrofolate to 5,10-methenyltetrahydrofolate and then the hydrolysis of 5,10-methenyltetrahydrofolate to 10-formyltetrahydrofolate.</text>
</comment>
<evidence type="ECO:0000256" key="3">
    <source>
        <dbReference type="ARBA" id="ARBA00022563"/>
    </source>
</evidence>
<dbReference type="Gene3D" id="3.40.50.10860">
    <property type="entry name" value="Leucine Dehydrogenase, chain A, domain 1"/>
    <property type="match status" value="1"/>
</dbReference>
<dbReference type="GO" id="GO:0035999">
    <property type="term" value="P:tetrahydrofolate interconversion"/>
    <property type="evidence" value="ECO:0007669"/>
    <property type="project" value="TreeGrafter"/>
</dbReference>
<reference evidence="14" key="1">
    <citation type="submission" date="2022-12" db="EMBL/GenBank/DDBJ databases">
        <title>Draft genome assemblies for two species of Escallonia (Escalloniales).</title>
        <authorList>
            <person name="Chanderbali A."/>
            <person name="Dervinis C."/>
            <person name="Anghel I."/>
            <person name="Soltis D."/>
            <person name="Soltis P."/>
            <person name="Zapata F."/>
        </authorList>
    </citation>
    <scope>NUCLEOTIDE SEQUENCE</scope>
    <source>
        <strain evidence="14">UCBG64.0493</strain>
        <tissue evidence="14">Leaf</tissue>
    </source>
</reference>
<evidence type="ECO:0000313" key="15">
    <source>
        <dbReference type="Proteomes" id="UP001188597"/>
    </source>
</evidence>
<evidence type="ECO:0000256" key="6">
    <source>
        <dbReference type="ARBA" id="ARBA00023002"/>
    </source>
</evidence>
<dbReference type="GO" id="GO:0009853">
    <property type="term" value="P:photorespiration"/>
    <property type="evidence" value="ECO:0007669"/>
    <property type="project" value="UniProtKB-KW"/>
</dbReference>
<evidence type="ECO:0000256" key="9">
    <source>
        <dbReference type="ARBA" id="ARBA00052194"/>
    </source>
</evidence>
<keyword evidence="3" id="KW-0554">One-carbon metabolism</keyword>
<dbReference type="GO" id="GO:0004488">
    <property type="term" value="F:methylenetetrahydrofolate dehydrogenase (NADP+) activity"/>
    <property type="evidence" value="ECO:0007669"/>
    <property type="project" value="UniProtKB-EC"/>
</dbReference>
<dbReference type="PANTHER" id="PTHR48099">
    <property type="entry name" value="C-1-TETRAHYDROFOLATE SYNTHASE, CYTOPLASMIC-RELATED"/>
    <property type="match status" value="1"/>
</dbReference>
<keyword evidence="5" id="KW-0521">NADP</keyword>
<comment type="similarity">
    <text evidence="11">Belongs to the tetrahydrofolate dehydrogenase/cyclohydrolase family.</text>
</comment>
<keyword evidence="8" id="KW-0511">Multifunctional enzyme</keyword>
<dbReference type="Pfam" id="PF00763">
    <property type="entry name" value="THF_DHG_CYH"/>
    <property type="match status" value="1"/>
</dbReference>
<dbReference type="Pfam" id="PF02882">
    <property type="entry name" value="THF_DHG_CYH_C"/>
    <property type="match status" value="1"/>
</dbReference>
<dbReference type="AlphaFoldDB" id="A0AA88WQZ0"/>
<dbReference type="FunFam" id="3.40.50.10860:FF:000005">
    <property type="entry name" value="C-1-tetrahydrofolate synthase, cytoplasmic, putative"/>
    <property type="match status" value="1"/>
</dbReference>
<gene>
    <name evidence="14" type="ORF">RJ639_037334</name>
</gene>
<name>A0AA88WQZ0_9ASTE</name>
<evidence type="ECO:0000256" key="10">
    <source>
        <dbReference type="ARBA" id="ARBA00058319"/>
    </source>
</evidence>
<dbReference type="Gene3D" id="3.40.50.720">
    <property type="entry name" value="NAD(P)-binding Rossmann-like Domain"/>
    <property type="match status" value="1"/>
</dbReference>
<dbReference type="InterPro" id="IPR020867">
    <property type="entry name" value="THF_DH/CycHdrlase_CS"/>
</dbReference>
<dbReference type="InterPro" id="IPR020631">
    <property type="entry name" value="THF_DH/CycHdrlase_NAD-bd_dom"/>
</dbReference>
<proteinExistence type="inferred from homology"/>
<organism evidence="14 15">
    <name type="scientific">Escallonia herrerae</name>
    <dbReference type="NCBI Taxonomy" id="1293975"/>
    <lineage>
        <taxon>Eukaryota</taxon>
        <taxon>Viridiplantae</taxon>
        <taxon>Streptophyta</taxon>
        <taxon>Embryophyta</taxon>
        <taxon>Tracheophyta</taxon>
        <taxon>Spermatophyta</taxon>
        <taxon>Magnoliopsida</taxon>
        <taxon>eudicotyledons</taxon>
        <taxon>Gunneridae</taxon>
        <taxon>Pentapetalae</taxon>
        <taxon>asterids</taxon>
        <taxon>campanulids</taxon>
        <taxon>Escalloniales</taxon>
        <taxon>Escalloniaceae</taxon>
        <taxon>Escallonia</taxon>
    </lineage>
</organism>